<dbReference type="Proteomes" id="UP000663845">
    <property type="component" value="Unassembled WGS sequence"/>
</dbReference>
<dbReference type="SUPFAM" id="SSF53335">
    <property type="entry name" value="S-adenosyl-L-methionine-dependent methyltransferases"/>
    <property type="match status" value="1"/>
</dbReference>
<accession>A0A814SWI6</accession>
<dbReference type="InterPro" id="IPR029063">
    <property type="entry name" value="SAM-dependent_MTases_sf"/>
</dbReference>
<dbReference type="PANTHER" id="PTHR45904">
    <property type="entry name" value="TRNA (URACIL-5-)-METHYLTRANSFERASE"/>
    <property type="match status" value="1"/>
</dbReference>
<evidence type="ECO:0000313" key="1">
    <source>
        <dbReference type="EMBL" id="CAF1153481.1"/>
    </source>
</evidence>
<dbReference type="PANTHER" id="PTHR45904:SF2">
    <property type="entry name" value="TRNA (URACIL-5-)-METHYLTRANSFERASE HOMOLOG A"/>
    <property type="match status" value="1"/>
</dbReference>
<protein>
    <submittedName>
        <fullName evidence="1">Uncharacterized protein</fullName>
    </submittedName>
</protein>
<name>A0A814SWI6_9BILA</name>
<dbReference type="AlphaFoldDB" id="A0A814SWI6"/>
<reference evidence="1" key="1">
    <citation type="submission" date="2021-02" db="EMBL/GenBank/DDBJ databases">
        <authorList>
            <person name="Nowell W R."/>
        </authorList>
    </citation>
    <scope>NUCLEOTIDE SEQUENCE</scope>
</reference>
<sequence length="550" mass="63930">MYLTSITKRIISPCYIKHRKCFYSSAQPYVAVEAPPDNLPTFLTTDVLRDPKKRAVELYMPYRNISYEEELKLKQRQLESRFQSVAKTLYYDRALHPSIRKLIRTNDSNLCPIRDIQRTLKQRQLESRFQSVAKTLYYDRALHPSIRKLIRTNDSNLCPIRDIQRTSALTEYLTTCIADLGKTRSGNLALGIPNRAIATDFTMSNEDRQAMLVLPIDDVDIYKKRDRLIVKHYNEFLQKEVKDISNIENVLHLWRPIRIYTNKKDEKIVAIGYYDRKVTNPEREAAKERLREYFESGPGRECHIDHLYFEKRSKRWPIIVNETSYEQIIGEKNKPFTYDIFGMKFEPNLQSHGITNLNAYEAMYAEILKLCNLEPTSTIFLQYFSDLGVLPLIAAQHVDQCYGLDPSRFAIDTAKKTQEKYPHTQDVQFNVCTTREDFKTILTKIEMNKKKNSSLTCIFGPPRSDIERQDLRQNKSIVNVLRECDFIDRLIIVNRGVGSSVLHLLYSLSGGESSAHKVSGPPFKPVIIIPFDANPRSGLLPDFLTIYERD</sequence>
<dbReference type="Gene3D" id="3.40.50.150">
    <property type="entry name" value="Vaccinia Virus protein VP39"/>
    <property type="match status" value="1"/>
</dbReference>
<proteinExistence type="predicted"/>
<dbReference type="GO" id="GO:0003723">
    <property type="term" value="F:RNA binding"/>
    <property type="evidence" value="ECO:0007669"/>
    <property type="project" value="TreeGrafter"/>
</dbReference>
<dbReference type="InterPro" id="IPR045850">
    <property type="entry name" value="TRM2_met"/>
</dbReference>
<comment type="caution">
    <text evidence="1">The sequence shown here is derived from an EMBL/GenBank/DDBJ whole genome shotgun (WGS) entry which is preliminary data.</text>
</comment>
<gene>
    <name evidence="1" type="ORF">JYZ213_LOCUS24236</name>
</gene>
<dbReference type="EMBL" id="CAJNOG010000295">
    <property type="protein sequence ID" value="CAF1153481.1"/>
    <property type="molecule type" value="Genomic_DNA"/>
</dbReference>
<evidence type="ECO:0000313" key="2">
    <source>
        <dbReference type="Proteomes" id="UP000663845"/>
    </source>
</evidence>
<organism evidence="1 2">
    <name type="scientific">Adineta steineri</name>
    <dbReference type="NCBI Taxonomy" id="433720"/>
    <lineage>
        <taxon>Eukaryota</taxon>
        <taxon>Metazoa</taxon>
        <taxon>Spiralia</taxon>
        <taxon>Gnathifera</taxon>
        <taxon>Rotifera</taxon>
        <taxon>Eurotatoria</taxon>
        <taxon>Bdelloidea</taxon>
        <taxon>Adinetida</taxon>
        <taxon>Adinetidae</taxon>
        <taxon>Adineta</taxon>
    </lineage>
</organism>